<keyword evidence="12 14" id="KW-0961">Cell wall biogenesis/degradation</keyword>
<dbReference type="Pfam" id="PF01225">
    <property type="entry name" value="Mur_ligase"/>
    <property type="match status" value="1"/>
</dbReference>
<evidence type="ECO:0000256" key="1">
    <source>
        <dbReference type="ARBA" id="ARBA00004496"/>
    </source>
</evidence>
<keyword evidence="9 14" id="KW-0133">Cell shape</keyword>
<feature type="domain" description="Mur ligase C-terminal" evidence="16">
    <location>
        <begin position="334"/>
        <end position="478"/>
    </location>
</feature>
<evidence type="ECO:0000259" key="15">
    <source>
        <dbReference type="Pfam" id="PF01225"/>
    </source>
</evidence>
<keyword evidence="4 14" id="KW-0963">Cytoplasm</keyword>
<keyword evidence="8 14" id="KW-0067">ATP-binding</keyword>
<dbReference type="FunFam" id="3.40.1190.10:FF:000001">
    <property type="entry name" value="UDP-N-acetylmuramate--L-alanine ligase"/>
    <property type="match status" value="1"/>
</dbReference>
<dbReference type="Gene3D" id="3.90.190.20">
    <property type="entry name" value="Mur ligase, C-terminal domain"/>
    <property type="match status" value="1"/>
</dbReference>
<comment type="function">
    <text evidence="14">Cell wall formation.</text>
</comment>
<dbReference type="HAMAP" id="MF_00046">
    <property type="entry name" value="MurC"/>
    <property type="match status" value="1"/>
</dbReference>
<feature type="domain" description="Mur ligase N-terminal catalytic" evidence="15">
    <location>
        <begin position="28"/>
        <end position="127"/>
    </location>
</feature>
<evidence type="ECO:0000256" key="9">
    <source>
        <dbReference type="ARBA" id="ARBA00022960"/>
    </source>
</evidence>
<dbReference type="InterPro" id="IPR036615">
    <property type="entry name" value="Mur_ligase_C_dom_sf"/>
</dbReference>
<dbReference type="GO" id="GO:0005737">
    <property type="term" value="C:cytoplasm"/>
    <property type="evidence" value="ECO:0007669"/>
    <property type="project" value="UniProtKB-SubCell"/>
</dbReference>
<dbReference type="GO" id="GO:0008360">
    <property type="term" value="P:regulation of cell shape"/>
    <property type="evidence" value="ECO:0007669"/>
    <property type="project" value="UniProtKB-KW"/>
</dbReference>
<gene>
    <name evidence="14" type="primary">murC</name>
    <name evidence="18" type="ORF">BECKDK2373C_GA0170839_100238</name>
</gene>
<evidence type="ECO:0000256" key="13">
    <source>
        <dbReference type="ARBA" id="ARBA00047833"/>
    </source>
</evidence>
<evidence type="ECO:0000256" key="4">
    <source>
        <dbReference type="ARBA" id="ARBA00022490"/>
    </source>
</evidence>
<dbReference type="PANTHER" id="PTHR43445:SF3">
    <property type="entry name" value="UDP-N-ACETYLMURAMATE--L-ALANINE LIGASE"/>
    <property type="match status" value="1"/>
</dbReference>
<keyword evidence="7 14" id="KW-0547">Nucleotide-binding</keyword>
<comment type="pathway">
    <text evidence="2 14">Cell wall biogenesis; peptidoglycan biosynthesis.</text>
</comment>
<dbReference type="SUPFAM" id="SSF51984">
    <property type="entry name" value="MurCD N-terminal domain"/>
    <property type="match status" value="1"/>
</dbReference>
<evidence type="ECO:0000256" key="12">
    <source>
        <dbReference type="ARBA" id="ARBA00023316"/>
    </source>
</evidence>
<dbReference type="SUPFAM" id="SSF53244">
    <property type="entry name" value="MurD-like peptide ligases, peptide-binding domain"/>
    <property type="match status" value="1"/>
</dbReference>
<dbReference type="Gene3D" id="3.40.50.720">
    <property type="entry name" value="NAD(P)-binding Rossmann-like Domain"/>
    <property type="match status" value="1"/>
</dbReference>
<dbReference type="UniPathway" id="UPA00219"/>
<evidence type="ECO:0000256" key="10">
    <source>
        <dbReference type="ARBA" id="ARBA00022984"/>
    </source>
</evidence>
<keyword evidence="5 14" id="KW-0436">Ligase</keyword>
<keyword evidence="6 14" id="KW-0132">Cell division</keyword>
<dbReference type="GO" id="GO:0005524">
    <property type="term" value="F:ATP binding"/>
    <property type="evidence" value="ECO:0007669"/>
    <property type="project" value="UniProtKB-UniRule"/>
</dbReference>
<evidence type="ECO:0000256" key="14">
    <source>
        <dbReference type="HAMAP-Rule" id="MF_00046"/>
    </source>
</evidence>
<dbReference type="PANTHER" id="PTHR43445">
    <property type="entry name" value="UDP-N-ACETYLMURAMATE--L-ALANINE LIGASE-RELATED"/>
    <property type="match status" value="1"/>
</dbReference>
<evidence type="ECO:0000259" key="16">
    <source>
        <dbReference type="Pfam" id="PF02875"/>
    </source>
</evidence>
<dbReference type="InterPro" id="IPR050061">
    <property type="entry name" value="MurCDEF_pg_biosynth"/>
</dbReference>
<dbReference type="InterPro" id="IPR004101">
    <property type="entry name" value="Mur_ligase_C"/>
</dbReference>
<comment type="subcellular location">
    <subcellularLocation>
        <location evidence="1 14">Cytoplasm</location>
    </subcellularLocation>
</comment>
<proteinExistence type="inferred from homology"/>
<dbReference type="Pfam" id="PF08245">
    <property type="entry name" value="Mur_ligase_M"/>
    <property type="match status" value="1"/>
</dbReference>
<dbReference type="InterPro" id="IPR013221">
    <property type="entry name" value="Mur_ligase_cen"/>
</dbReference>
<dbReference type="GO" id="GO:0009252">
    <property type="term" value="P:peptidoglycan biosynthetic process"/>
    <property type="evidence" value="ECO:0007669"/>
    <property type="project" value="UniProtKB-UniRule"/>
</dbReference>
<dbReference type="Pfam" id="PF02875">
    <property type="entry name" value="Mur_ligase_C"/>
    <property type="match status" value="1"/>
</dbReference>
<dbReference type="AlphaFoldDB" id="A0A450RUP6"/>
<dbReference type="EMBL" id="CAADEY010000002">
    <property type="protein sequence ID" value="VFJ42765.1"/>
    <property type="molecule type" value="Genomic_DNA"/>
</dbReference>
<reference evidence="18" key="1">
    <citation type="submission" date="2019-02" db="EMBL/GenBank/DDBJ databases">
        <authorList>
            <person name="Gruber-Vodicka R. H."/>
            <person name="Seah K. B. B."/>
        </authorList>
    </citation>
    <scope>NUCLEOTIDE SEQUENCE</scope>
    <source>
        <strain evidence="18">BECK_DK161</strain>
    </source>
</reference>
<evidence type="ECO:0000256" key="5">
    <source>
        <dbReference type="ARBA" id="ARBA00022598"/>
    </source>
</evidence>
<evidence type="ECO:0000256" key="3">
    <source>
        <dbReference type="ARBA" id="ARBA00012211"/>
    </source>
</evidence>
<evidence type="ECO:0000256" key="8">
    <source>
        <dbReference type="ARBA" id="ARBA00022840"/>
    </source>
</evidence>
<feature type="binding site" evidence="14">
    <location>
        <begin position="133"/>
        <end position="139"/>
    </location>
    <ligand>
        <name>ATP</name>
        <dbReference type="ChEBI" id="CHEBI:30616"/>
    </ligand>
</feature>
<dbReference type="EC" id="6.3.2.8" evidence="3 14"/>
<evidence type="ECO:0000256" key="11">
    <source>
        <dbReference type="ARBA" id="ARBA00023306"/>
    </source>
</evidence>
<evidence type="ECO:0000256" key="7">
    <source>
        <dbReference type="ARBA" id="ARBA00022741"/>
    </source>
</evidence>
<accession>A0A450RUP6</accession>
<dbReference type="NCBIfam" id="TIGR01082">
    <property type="entry name" value="murC"/>
    <property type="match status" value="1"/>
</dbReference>
<name>A0A450RUP6_9GAMM</name>
<dbReference type="GO" id="GO:0071555">
    <property type="term" value="P:cell wall organization"/>
    <property type="evidence" value="ECO:0007669"/>
    <property type="project" value="UniProtKB-KW"/>
</dbReference>
<dbReference type="InterPro" id="IPR036565">
    <property type="entry name" value="Mur-like_cat_sf"/>
</dbReference>
<protein>
    <recommendedName>
        <fullName evidence="3 14">UDP-N-acetylmuramate--L-alanine ligase</fullName>
        <ecNumber evidence="3 14">6.3.2.8</ecNumber>
    </recommendedName>
    <alternativeName>
        <fullName evidence="14">UDP-N-acetylmuramoyl-L-alanine synthetase</fullName>
    </alternativeName>
</protein>
<keyword evidence="11 14" id="KW-0131">Cell cycle</keyword>
<evidence type="ECO:0000259" key="17">
    <source>
        <dbReference type="Pfam" id="PF08245"/>
    </source>
</evidence>
<evidence type="ECO:0000256" key="2">
    <source>
        <dbReference type="ARBA" id="ARBA00004752"/>
    </source>
</evidence>
<evidence type="ECO:0000313" key="18">
    <source>
        <dbReference type="EMBL" id="VFJ42765.1"/>
    </source>
</evidence>
<dbReference type="GO" id="GO:0008763">
    <property type="term" value="F:UDP-N-acetylmuramate-L-alanine ligase activity"/>
    <property type="evidence" value="ECO:0007669"/>
    <property type="project" value="UniProtKB-UniRule"/>
</dbReference>
<dbReference type="GO" id="GO:0051301">
    <property type="term" value="P:cell division"/>
    <property type="evidence" value="ECO:0007669"/>
    <property type="project" value="UniProtKB-KW"/>
</dbReference>
<keyword evidence="10 14" id="KW-0573">Peptidoglycan synthesis</keyword>
<dbReference type="Gene3D" id="3.40.1190.10">
    <property type="entry name" value="Mur-like, catalytic domain"/>
    <property type="match status" value="1"/>
</dbReference>
<dbReference type="InterPro" id="IPR005758">
    <property type="entry name" value="UDP-N-AcMur_Ala_ligase_MurC"/>
</dbReference>
<organism evidence="18">
    <name type="scientific">Candidatus Kentrum sp. DK</name>
    <dbReference type="NCBI Taxonomy" id="2126562"/>
    <lineage>
        <taxon>Bacteria</taxon>
        <taxon>Pseudomonadati</taxon>
        <taxon>Pseudomonadota</taxon>
        <taxon>Gammaproteobacteria</taxon>
        <taxon>Candidatus Kentrum</taxon>
    </lineage>
</organism>
<evidence type="ECO:0000256" key="6">
    <source>
        <dbReference type="ARBA" id="ARBA00022618"/>
    </source>
</evidence>
<feature type="domain" description="Mur ligase central" evidence="17">
    <location>
        <begin position="131"/>
        <end position="312"/>
    </location>
</feature>
<comment type="similarity">
    <text evidence="14">Belongs to the MurCDEF family.</text>
</comment>
<dbReference type="InterPro" id="IPR000713">
    <property type="entry name" value="Mur_ligase_N"/>
</dbReference>
<dbReference type="SUPFAM" id="SSF53623">
    <property type="entry name" value="MurD-like peptide ligases, catalytic domain"/>
    <property type="match status" value="1"/>
</dbReference>
<comment type="catalytic activity">
    <reaction evidence="13 14">
        <text>UDP-N-acetyl-alpha-D-muramate + L-alanine + ATP = UDP-N-acetyl-alpha-D-muramoyl-L-alanine + ADP + phosphate + H(+)</text>
        <dbReference type="Rhea" id="RHEA:23372"/>
        <dbReference type="ChEBI" id="CHEBI:15378"/>
        <dbReference type="ChEBI" id="CHEBI:30616"/>
        <dbReference type="ChEBI" id="CHEBI:43474"/>
        <dbReference type="ChEBI" id="CHEBI:57972"/>
        <dbReference type="ChEBI" id="CHEBI:70757"/>
        <dbReference type="ChEBI" id="CHEBI:83898"/>
        <dbReference type="ChEBI" id="CHEBI:456216"/>
        <dbReference type="EC" id="6.3.2.8"/>
    </reaction>
</comment>
<sequence length="491" mass="53726">MASYPYNPERGDLIPGNHHDEWMGRVRRIHFVGIGGAGMGGIAEVLHGLGYRISGSDRVEGKMVQRLRRLGIAVGAGHAPEHVDGADVVVISSAVSGENVEVRSARRQYIPVIPRAEMLAELMRFRYGIAVAGTHGKTTVTSLIASLLTEAGLDPTFVIGGRLNRANSHAYLGLGRYLVAEADESDKSFLYLNPMMAVVTNIDADHMDTYEGRFGDLKETFLRFLRRLPFYGRAVVCIDEPVIKELLGKISRPVVTFGFDKAADFQADEVGYDGVRTTFEVFRPAGKPPLEISLNLPGRHNVSNALAAIAIADELAVPDDVIQRALAGFQGIARRFQVFGEVLVGKHRVLLIDDYGHHPREVAATLDTIRASWPDRRLVVAFQPHRYTRTRDLFDDFVHVLLEPDVLFLLDIYAASETPLPGITGEGLYRAVRDHRNERGRGGDGDSASFFVKKVPDLADALSEAARDGDVVLTLGAGDIDSVAPDLALRS</sequence>